<organism evidence="17 18">
    <name type="scientific">Ferrithrix thermotolerans DSM 19514</name>
    <dbReference type="NCBI Taxonomy" id="1121881"/>
    <lineage>
        <taxon>Bacteria</taxon>
        <taxon>Bacillati</taxon>
        <taxon>Actinomycetota</taxon>
        <taxon>Acidimicrobiia</taxon>
        <taxon>Acidimicrobiales</taxon>
        <taxon>Acidimicrobiaceae</taxon>
        <taxon>Ferrithrix</taxon>
    </lineage>
</organism>
<comment type="catalytic activity">
    <reaction evidence="13">
        <text>ATP + H2O = ADP + phosphate + H(+)</text>
        <dbReference type="Rhea" id="RHEA:13065"/>
        <dbReference type="ChEBI" id="CHEBI:15377"/>
        <dbReference type="ChEBI" id="CHEBI:15378"/>
        <dbReference type="ChEBI" id="CHEBI:30616"/>
        <dbReference type="ChEBI" id="CHEBI:43474"/>
        <dbReference type="ChEBI" id="CHEBI:456216"/>
        <dbReference type="EC" id="5.6.2.4"/>
    </reaction>
</comment>
<evidence type="ECO:0000256" key="7">
    <source>
        <dbReference type="ARBA" id="ARBA00022840"/>
    </source>
</evidence>
<evidence type="ECO:0000256" key="13">
    <source>
        <dbReference type="ARBA" id="ARBA00048988"/>
    </source>
</evidence>
<evidence type="ECO:0000256" key="11">
    <source>
        <dbReference type="ARBA" id="ARBA00034617"/>
    </source>
</evidence>
<evidence type="ECO:0000256" key="5">
    <source>
        <dbReference type="ARBA" id="ARBA00022806"/>
    </source>
</evidence>
<dbReference type="GO" id="GO:0004527">
    <property type="term" value="F:exonuclease activity"/>
    <property type="evidence" value="ECO:0007669"/>
    <property type="project" value="UniProtKB-KW"/>
</dbReference>
<feature type="domain" description="UvrD-like helicase ATP-binding" evidence="15">
    <location>
        <begin position="3"/>
        <end position="461"/>
    </location>
</feature>
<dbReference type="PROSITE" id="PS51217">
    <property type="entry name" value="UVRD_HELICASE_CTER"/>
    <property type="match status" value="1"/>
</dbReference>
<dbReference type="Pfam" id="PF12705">
    <property type="entry name" value="PDDEXK_1"/>
    <property type="match status" value="1"/>
</dbReference>
<dbReference type="PANTHER" id="PTHR11070">
    <property type="entry name" value="UVRD / RECB / PCRA DNA HELICASE FAMILY MEMBER"/>
    <property type="match status" value="1"/>
</dbReference>
<keyword evidence="1" id="KW-0540">Nuclease</keyword>
<evidence type="ECO:0000313" key="17">
    <source>
        <dbReference type="EMBL" id="SHE55817.1"/>
    </source>
</evidence>
<evidence type="ECO:0000256" key="6">
    <source>
        <dbReference type="ARBA" id="ARBA00022839"/>
    </source>
</evidence>
<dbReference type="OrthoDB" id="9810135at2"/>
<dbReference type="SUPFAM" id="SSF52540">
    <property type="entry name" value="P-loop containing nucleoside triphosphate hydrolases"/>
    <property type="match status" value="1"/>
</dbReference>
<keyword evidence="7 14" id="KW-0067">ATP-binding</keyword>
<keyword evidence="10" id="KW-0413">Isomerase</keyword>
<dbReference type="GO" id="GO:0033202">
    <property type="term" value="C:DNA helicase complex"/>
    <property type="evidence" value="ECO:0007669"/>
    <property type="project" value="TreeGrafter"/>
</dbReference>
<dbReference type="PROSITE" id="PS51198">
    <property type="entry name" value="UVRD_HELICASE_ATP_BIND"/>
    <property type="match status" value="1"/>
</dbReference>
<gene>
    <name evidence="17" type="ORF">SAMN02745225_00965</name>
</gene>
<dbReference type="Pfam" id="PF13361">
    <property type="entry name" value="UvrD_C"/>
    <property type="match status" value="1"/>
</dbReference>
<dbReference type="Gene3D" id="3.40.50.300">
    <property type="entry name" value="P-loop containing nucleotide triphosphate hydrolases"/>
    <property type="match status" value="4"/>
</dbReference>
<evidence type="ECO:0000256" key="3">
    <source>
        <dbReference type="ARBA" id="ARBA00022763"/>
    </source>
</evidence>
<dbReference type="EC" id="5.6.2.4" evidence="12"/>
<keyword evidence="5 14" id="KW-0347">Helicase</keyword>
<keyword evidence="18" id="KW-1185">Reference proteome</keyword>
<dbReference type="GO" id="GO:0043138">
    <property type="term" value="F:3'-5' DNA helicase activity"/>
    <property type="evidence" value="ECO:0007669"/>
    <property type="project" value="UniProtKB-EC"/>
</dbReference>
<name>A0A1M4UGK5_9ACTN</name>
<evidence type="ECO:0000313" key="18">
    <source>
        <dbReference type="Proteomes" id="UP000184295"/>
    </source>
</evidence>
<keyword evidence="8" id="KW-0238">DNA-binding</keyword>
<dbReference type="Gene3D" id="3.90.320.10">
    <property type="match status" value="1"/>
</dbReference>
<dbReference type="InterPro" id="IPR000212">
    <property type="entry name" value="DNA_helicase_UvrD/REP"/>
</dbReference>
<evidence type="ECO:0000256" key="1">
    <source>
        <dbReference type="ARBA" id="ARBA00022722"/>
    </source>
</evidence>
<dbReference type="SUPFAM" id="SSF52980">
    <property type="entry name" value="Restriction endonuclease-like"/>
    <property type="match status" value="1"/>
</dbReference>
<evidence type="ECO:0000256" key="8">
    <source>
        <dbReference type="ARBA" id="ARBA00023125"/>
    </source>
</evidence>
<keyword evidence="3" id="KW-0227">DNA damage</keyword>
<protein>
    <recommendedName>
        <fullName evidence="12">DNA 3'-5' helicase</fullName>
        <ecNumber evidence="12">5.6.2.4</ecNumber>
    </recommendedName>
</protein>
<evidence type="ECO:0000256" key="9">
    <source>
        <dbReference type="ARBA" id="ARBA00023204"/>
    </source>
</evidence>
<dbReference type="InterPro" id="IPR011604">
    <property type="entry name" value="PDDEXK-like_dom_sf"/>
</dbReference>
<sequence length="1161" mass="129085">MQLEDKGARDLIRTELSDSIFVVAGAGSGKTTALVGRVCSLVLERGYSLRSIVAITFTEKAAEELKERLVQSFESCVQDASNPTDVRDLAKQALLEIDDAPIGTIHSFARRILARFADVAGLPAELVVMDEFEFQLDFDRFWDEFVDSVLTESDIQGVLSVLLSGNNMGAIKDLAKELISSKRLLEEALAWSRGAGRLSTSTQVVEHLELQRQILERYRDEIEGAMKENRDPSDALYGSLLELKGNIDDLLDGASDFELVEVLVRIPGSTKVIDQLRVPKSAGRKDNWRVDKKTLVETLNKRAEELRDSVLVLVDLALRSFVDRLSDALLAYRKKRREAGRLSFDDLIDLTVELLGSDVLGDKVRTYLYENYQVVMLDEFQDTDPNQILIAAYATSKTKSLEIEGDWSRAQMSKGRLFVVGDPKQAIYSFRGADVKLFYLVQSYVSQMGRCLNLVSNFRSTKGVCSFINDLCEQVFKFLPDDMNGDSVVEDVEPFVGFDRLVPVRESVDKGPSVALIGKLPVVPAEPTEKVASNYLRQLEAKTTAAAVVSILEQGWHVYDERLGLERPAKYSDIAILVPTRSSLSELKKALDFLGVPFVADLSLDLLSNDILRSMLMVLASVWDSTDEISTVAALKSPLFCLSSRELLVHRVSCGGGFDYLGLGEPSCGCRVEEGLLRLRRLRESVGKLPVHECIKTVMNRFMLYEVTASRPGWREDWKHLDWFLSQAIKWTLDTSDTLGAFLRYIQSVLTSKSSVLEPLSSASERDVVTISTIHKAKGLEYPICILSSMSSRVVGGRDSGTHLKLDADGEVTYRFLGCESPSYDALKKREVQRQILEAQRLMYVAMTRARDHLVVSLFRGADGGCNRSSSSISYSELLSCAGERAAVFDKVEDIFSDPEELEGIYRLRRSRVDADSEVKDPTDRSSNTKVVEATVRKGFLVFDKGEWKPHSVLEPTGVTSAARNIASFLGDDFERTGGEVQGVEVPELEQFNRPGKIGTALHKVLKLIDLDGEPNLDSVVLGVSRLYGCGDYSTEIAAMALAAMRTATVSGAYNRGVKIRKEVFVSRRSEDLGRWVEGFIDLLIEYEDRVEIIDYKSAAQLPPGKGDNFGRYSYQLALYAWALEPLTQKELVGKVVYLSPAGAKEVLVDIPPLLKRLRSG</sequence>
<dbReference type="GO" id="GO:0005524">
    <property type="term" value="F:ATP binding"/>
    <property type="evidence" value="ECO:0007669"/>
    <property type="project" value="UniProtKB-UniRule"/>
</dbReference>
<dbReference type="EMBL" id="FQUL01000010">
    <property type="protein sequence ID" value="SHE55817.1"/>
    <property type="molecule type" value="Genomic_DNA"/>
</dbReference>
<keyword evidence="4 14" id="KW-0378">Hydrolase</keyword>
<dbReference type="GO" id="GO:0005829">
    <property type="term" value="C:cytosol"/>
    <property type="evidence" value="ECO:0007669"/>
    <property type="project" value="TreeGrafter"/>
</dbReference>
<keyword evidence="6 17" id="KW-0269">Exonuclease</keyword>
<dbReference type="InterPro" id="IPR027417">
    <property type="entry name" value="P-loop_NTPase"/>
</dbReference>
<dbReference type="InterPro" id="IPR014017">
    <property type="entry name" value="DNA_helicase_UvrD-like_C"/>
</dbReference>
<evidence type="ECO:0000256" key="12">
    <source>
        <dbReference type="ARBA" id="ARBA00034808"/>
    </source>
</evidence>
<reference evidence="18" key="1">
    <citation type="submission" date="2016-11" db="EMBL/GenBank/DDBJ databases">
        <authorList>
            <person name="Varghese N."/>
            <person name="Submissions S."/>
        </authorList>
    </citation>
    <scope>NUCLEOTIDE SEQUENCE [LARGE SCALE GENOMIC DNA]</scope>
    <source>
        <strain evidence="18">DSM 19514</strain>
    </source>
</reference>
<keyword evidence="9" id="KW-0234">DNA repair</keyword>
<dbReference type="InterPro" id="IPR014016">
    <property type="entry name" value="UvrD-like_ATP-bd"/>
</dbReference>
<comment type="catalytic activity">
    <reaction evidence="11">
        <text>Couples ATP hydrolysis with the unwinding of duplex DNA by translocating in the 3'-5' direction.</text>
        <dbReference type="EC" id="5.6.2.4"/>
    </reaction>
</comment>
<dbReference type="GO" id="GO:0003677">
    <property type="term" value="F:DNA binding"/>
    <property type="evidence" value="ECO:0007669"/>
    <property type="project" value="UniProtKB-KW"/>
</dbReference>
<dbReference type="GO" id="GO:0000725">
    <property type="term" value="P:recombinational repair"/>
    <property type="evidence" value="ECO:0007669"/>
    <property type="project" value="TreeGrafter"/>
</dbReference>
<dbReference type="AlphaFoldDB" id="A0A1M4UGK5"/>
<evidence type="ECO:0000259" key="16">
    <source>
        <dbReference type="PROSITE" id="PS51217"/>
    </source>
</evidence>
<evidence type="ECO:0000256" key="2">
    <source>
        <dbReference type="ARBA" id="ARBA00022741"/>
    </source>
</evidence>
<feature type="binding site" evidence="14">
    <location>
        <begin position="24"/>
        <end position="31"/>
    </location>
    <ligand>
        <name>ATP</name>
        <dbReference type="ChEBI" id="CHEBI:30616"/>
    </ligand>
</feature>
<dbReference type="Proteomes" id="UP000184295">
    <property type="component" value="Unassembled WGS sequence"/>
</dbReference>
<evidence type="ECO:0000256" key="10">
    <source>
        <dbReference type="ARBA" id="ARBA00023235"/>
    </source>
</evidence>
<dbReference type="PANTHER" id="PTHR11070:SF2">
    <property type="entry name" value="ATP-DEPENDENT DNA HELICASE SRS2"/>
    <property type="match status" value="1"/>
</dbReference>
<evidence type="ECO:0000256" key="4">
    <source>
        <dbReference type="ARBA" id="ARBA00022801"/>
    </source>
</evidence>
<dbReference type="InterPro" id="IPR011335">
    <property type="entry name" value="Restrct_endonuc-II-like"/>
</dbReference>
<evidence type="ECO:0000256" key="14">
    <source>
        <dbReference type="PROSITE-ProRule" id="PRU00560"/>
    </source>
</evidence>
<evidence type="ECO:0000259" key="15">
    <source>
        <dbReference type="PROSITE" id="PS51198"/>
    </source>
</evidence>
<feature type="domain" description="UvrD-like helicase C-terminal" evidence="16">
    <location>
        <begin position="499"/>
        <end position="779"/>
    </location>
</feature>
<dbReference type="STRING" id="1121881.SAMN02745225_00965"/>
<dbReference type="Pfam" id="PF00580">
    <property type="entry name" value="UvrD-helicase"/>
    <property type="match status" value="1"/>
</dbReference>
<proteinExistence type="predicted"/>
<dbReference type="RefSeq" id="WP_072789370.1">
    <property type="nucleotide sequence ID" value="NZ_FQUL01000010.1"/>
</dbReference>
<keyword evidence="2 14" id="KW-0547">Nucleotide-binding</keyword>
<accession>A0A1M4UGK5</accession>
<dbReference type="InterPro" id="IPR038726">
    <property type="entry name" value="PDDEXK_AddAB-type"/>
</dbReference>